<protein>
    <submittedName>
        <fullName evidence="4">Efflux RND transporter periplasmic adaptor subunit</fullName>
    </submittedName>
</protein>
<dbReference type="PANTHER" id="PTHR30469:SF15">
    <property type="entry name" value="HLYD FAMILY OF SECRETION PROTEINS"/>
    <property type="match status" value="1"/>
</dbReference>
<gene>
    <name evidence="4" type="ORF">DU000_01195</name>
</gene>
<comment type="similarity">
    <text evidence="1">Belongs to the membrane fusion protein (MFP) (TC 8.A.1) family.</text>
</comment>
<keyword evidence="2" id="KW-0175">Coiled coil</keyword>
<comment type="caution">
    <text evidence="4">The sequence shown here is derived from an EMBL/GenBank/DDBJ whole genome shotgun (WGS) entry which is preliminary data.</text>
</comment>
<accession>A0A368L9I6</accession>
<evidence type="ECO:0000256" key="1">
    <source>
        <dbReference type="ARBA" id="ARBA00009477"/>
    </source>
</evidence>
<dbReference type="EMBL" id="QPGB01000001">
    <property type="protein sequence ID" value="RCS59899.1"/>
    <property type="molecule type" value="Genomic_DNA"/>
</dbReference>
<dbReference type="GO" id="GO:0015562">
    <property type="term" value="F:efflux transmembrane transporter activity"/>
    <property type="evidence" value="ECO:0007669"/>
    <property type="project" value="TreeGrafter"/>
</dbReference>
<proteinExistence type="inferred from homology"/>
<dbReference type="Gene3D" id="2.40.420.20">
    <property type="match status" value="1"/>
</dbReference>
<dbReference type="GO" id="GO:1990281">
    <property type="term" value="C:efflux pump complex"/>
    <property type="evidence" value="ECO:0007669"/>
    <property type="project" value="TreeGrafter"/>
</dbReference>
<dbReference type="InterPro" id="IPR006143">
    <property type="entry name" value="RND_pump_MFP"/>
</dbReference>
<dbReference type="AlphaFoldDB" id="A0A368L9I6"/>
<dbReference type="Gene3D" id="1.10.287.470">
    <property type="entry name" value="Helix hairpin bin"/>
    <property type="match status" value="1"/>
</dbReference>
<reference evidence="4 5" key="1">
    <citation type="journal article" date="2018" name="Int. J. Syst. Evol. Microbiol.">
        <title>Parvibium lacunae gen. nov., sp. nov., a new member of the family Alcaligenaceae isolated from a freshwater pond.</title>
        <authorList>
            <person name="Chen W.M."/>
            <person name="Xie P.B."/>
            <person name="Hsu M.Y."/>
            <person name="Sheu S.Y."/>
        </authorList>
    </citation>
    <scope>NUCLEOTIDE SEQUENCE [LARGE SCALE GENOMIC DNA]</scope>
    <source>
        <strain evidence="4 5">KMB9</strain>
    </source>
</reference>
<feature type="domain" description="CusB-like beta-barrel" evidence="3">
    <location>
        <begin position="198"/>
        <end position="264"/>
    </location>
</feature>
<dbReference type="Proteomes" id="UP000252357">
    <property type="component" value="Unassembled WGS sequence"/>
</dbReference>
<evidence type="ECO:0000256" key="2">
    <source>
        <dbReference type="SAM" id="Coils"/>
    </source>
</evidence>
<dbReference type="NCBIfam" id="TIGR01730">
    <property type="entry name" value="RND_mfp"/>
    <property type="match status" value="1"/>
</dbReference>
<evidence type="ECO:0000313" key="4">
    <source>
        <dbReference type="EMBL" id="RCS59899.1"/>
    </source>
</evidence>
<organism evidence="4 5">
    <name type="scientific">Parvibium lacunae</name>
    <dbReference type="NCBI Taxonomy" id="1888893"/>
    <lineage>
        <taxon>Bacteria</taxon>
        <taxon>Pseudomonadati</taxon>
        <taxon>Pseudomonadota</taxon>
        <taxon>Betaproteobacteria</taxon>
        <taxon>Burkholderiales</taxon>
        <taxon>Alcaligenaceae</taxon>
        <taxon>Parvibium</taxon>
    </lineage>
</organism>
<name>A0A368L9I6_9BURK</name>
<dbReference type="OrthoDB" id="10524at2"/>
<dbReference type="SUPFAM" id="SSF111369">
    <property type="entry name" value="HlyD-like secretion proteins"/>
    <property type="match status" value="1"/>
</dbReference>
<dbReference type="Gene3D" id="2.40.30.170">
    <property type="match status" value="1"/>
</dbReference>
<evidence type="ECO:0000259" key="3">
    <source>
        <dbReference type="Pfam" id="PF25954"/>
    </source>
</evidence>
<keyword evidence="5" id="KW-1185">Reference proteome</keyword>
<evidence type="ECO:0000313" key="5">
    <source>
        <dbReference type="Proteomes" id="UP000252357"/>
    </source>
</evidence>
<dbReference type="PANTHER" id="PTHR30469">
    <property type="entry name" value="MULTIDRUG RESISTANCE PROTEIN MDTA"/>
    <property type="match status" value="1"/>
</dbReference>
<feature type="coiled-coil region" evidence="2">
    <location>
        <begin position="82"/>
        <end position="154"/>
    </location>
</feature>
<dbReference type="InterPro" id="IPR058792">
    <property type="entry name" value="Beta-barrel_RND_2"/>
</dbReference>
<dbReference type="Gene3D" id="2.40.50.100">
    <property type="match status" value="1"/>
</dbReference>
<dbReference type="RefSeq" id="WP_114401532.1">
    <property type="nucleotide sequence ID" value="NZ_QPGB01000001.1"/>
</dbReference>
<dbReference type="Pfam" id="PF25954">
    <property type="entry name" value="Beta-barrel_RND_2"/>
    <property type="match status" value="1"/>
</dbReference>
<sequence>MSGIVVTHESQAQTPPARPALTVTVVQPRIQRIPFSLQANGSVAAWQEAIIGAEVNGLRLAEVLVNVGDTVRRGQVLATFAAETVEAEVAQAKANVAEADATWQEAQANAERARRIADSGALSTQQIAQYQTAAQTAQARLAAAQAQLQNQLLRQRHTRVLASDDGVISARSATAGAVIAPGQELFRLIRQQRLEWRAEVTASELARLKVGQRVKVQVGALSPLTGRVRMIAPTVDPQTRNALVYVDLPGAMSQGIKPGMFARGEFLLGDSDALTLPQSAVALRDGFSYVFKLQANNRVTLVKVQTGRRLVNEPGKETNKETDSAIEILQGVQPGDSIVASGAAFLADGDTVKVVAPPAAPSSSAR</sequence>